<accession>A0ABQ8PX04</accession>
<organism evidence="1 2">
    <name type="scientific">Lentinula boryana</name>
    <dbReference type="NCBI Taxonomy" id="40481"/>
    <lineage>
        <taxon>Eukaryota</taxon>
        <taxon>Fungi</taxon>
        <taxon>Dikarya</taxon>
        <taxon>Basidiomycota</taxon>
        <taxon>Agaricomycotina</taxon>
        <taxon>Agaricomycetes</taxon>
        <taxon>Agaricomycetidae</taxon>
        <taxon>Agaricales</taxon>
        <taxon>Marasmiineae</taxon>
        <taxon>Omphalotaceae</taxon>
        <taxon>Lentinula</taxon>
    </lineage>
</organism>
<keyword evidence="2" id="KW-1185">Reference proteome</keyword>
<protein>
    <submittedName>
        <fullName evidence="1">Uncharacterized protein</fullName>
    </submittedName>
</protein>
<dbReference type="EMBL" id="MU791280">
    <property type="protein sequence ID" value="KAJ3990968.1"/>
    <property type="molecule type" value="Genomic_DNA"/>
</dbReference>
<gene>
    <name evidence="1" type="ORF">F5050DRAFT_1582208</name>
</gene>
<reference evidence="1" key="1">
    <citation type="submission" date="2022-08" db="EMBL/GenBank/DDBJ databases">
        <authorList>
            <consortium name="DOE Joint Genome Institute"/>
            <person name="Min B."/>
            <person name="Riley R."/>
            <person name="Sierra-Patev S."/>
            <person name="Naranjo-Ortiz M."/>
            <person name="Looney B."/>
            <person name="Konkel Z."/>
            <person name="Slot J.C."/>
            <person name="Sakamoto Y."/>
            <person name="Steenwyk J.L."/>
            <person name="Rokas A."/>
            <person name="Carro J."/>
            <person name="Camarero S."/>
            <person name="Ferreira P."/>
            <person name="Molpeceres G."/>
            <person name="Ruiz-Duenas F.J."/>
            <person name="Serrano A."/>
            <person name="Henrissat B."/>
            <person name="Drula E."/>
            <person name="Hughes K.W."/>
            <person name="Mata J.L."/>
            <person name="Ishikawa N.K."/>
            <person name="Vargas-Isla R."/>
            <person name="Ushijima S."/>
            <person name="Smith C.A."/>
            <person name="Ahrendt S."/>
            <person name="Andreopoulos W."/>
            <person name="He G."/>
            <person name="Labutti K."/>
            <person name="Lipzen A."/>
            <person name="Ng V."/>
            <person name="Sandor L."/>
            <person name="Barry K."/>
            <person name="Martinez A.T."/>
            <person name="Xiao Y."/>
            <person name="Gibbons J.G."/>
            <person name="Terashima K."/>
            <person name="Hibbett D.S."/>
            <person name="Grigoriev I.V."/>
        </authorList>
    </citation>
    <scope>NUCLEOTIDE SEQUENCE</scope>
    <source>
        <strain evidence="1">TFB10827</strain>
    </source>
</reference>
<feature type="non-terminal residue" evidence="1">
    <location>
        <position position="1"/>
    </location>
</feature>
<sequence>NRWLKMMNDRLEMDRDMTNGRYERKALSKRLVLQTWKGTLSNEKSLPKDWIEDGNSLPSCLK</sequence>
<dbReference type="Proteomes" id="UP001163828">
    <property type="component" value="Unassembled WGS sequence"/>
</dbReference>
<evidence type="ECO:0000313" key="1">
    <source>
        <dbReference type="EMBL" id="KAJ3990968.1"/>
    </source>
</evidence>
<comment type="caution">
    <text evidence="1">The sequence shown here is derived from an EMBL/GenBank/DDBJ whole genome shotgun (WGS) entry which is preliminary data.</text>
</comment>
<evidence type="ECO:0000313" key="2">
    <source>
        <dbReference type="Proteomes" id="UP001163828"/>
    </source>
</evidence>
<proteinExistence type="predicted"/>
<name>A0ABQ8PX04_9AGAR</name>